<dbReference type="InterPro" id="IPR039418">
    <property type="entry name" value="LexA-like"/>
</dbReference>
<feature type="domain" description="Peptidase S24/S26A/S26B/S26C" evidence="1">
    <location>
        <begin position="82"/>
        <end position="189"/>
    </location>
</feature>
<evidence type="ECO:0000313" key="3">
    <source>
        <dbReference type="Proteomes" id="UP000775686"/>
    </source>
</evidence>
<dbReference type="InterPro" id="IPR036286">
    <property type="entry name" value="LexA/Signal_pep-like_sf"/>
</dbReference>
<dbReference type="EMBL" id="JACJKH010000029">
    <property type="protein sequence ID" value="MBM6745304.1"/>
    <property type="molecule type" value="Genomic_DNA"/>
</dbReference>
<dbReference type="Gene3D" id="2.10.109.10">
    <property type="entry name" value="Umud Fragment, subunit A"/>
    <property type="match status" value="1"/>
</dbReference>
<evidence type="ECO:0000259" key="1">
    <source>
        <dbReference type="Pfam" id="PF00717"/>
    </source>
</evidence>
<sequence>MRHKDPELMNRIKQYISEYYLENAGAMPTITQIANAMEVVRSTAYTYLVAMDRQGLIRYQDGKVSVRELDKILIDSEQVDAVGEIHCGEPALEEANLLYRTSLPTAIFGKGPFYILKAKGDSMVDAGIESSDTLIIRKNAEPKLGDIVVALDENNENTLKRYAGIDKESNKVVLEYMNQEVYPDKKILVSTLICQGVLSHVIKTM</sequence>
<reference evidence="2 3" key="1">
    <citation type="journal article" date="2021" name="Sci. Rep.">
        <title>The distribution of antibiotic resistance genes in chicken gut microbiota commensals.</title>
        <authorList>
            <person name="Juricova H."/>
            <person name="Matiasovicova J."/>
            <person name="Kubasova T."/>
            <person name="Cejkova D."/>
            <person name="Rychlik I."/>
        </authorList>
    </citation>
    <scope>NUCLEOTIDE SEQUENCE [LARGE SCALE GENOMIC DNA]</scope>
    <source>
        <strain evidence="2 3">An770</strain>
    </source>
</reference>
<accession>A0ABS2EJX6</accession>
<dbReference type="SUPFAM" id="SSF46785">
    <property type="entry name" value="Winged helix' DNA-binding domain"/>
    <property type="match status" value="1"/>
</dbReference>
<dbReference type="Gene3D" id="1.10.10.10">
    <property type="entry name" value="Winged helix-like DNA-binding domain superfamily/Winged helix DNA-binding domain"/>
    <property type="match status" value="1"/>
</dbReference>
<dbReference type="PANTHER" id="PTHR33516:SF2">
    <property type="entry name" value="LEXA REPRESSOR-RELATED"/>
    <property type="match status" value="1"/>
</dbReference>
<proteinExistence type="predicted"/>
<comment type="caution">
    <text evidence="2">The sequence shown here is derived from an EMBL/GenBank/DDBJ whole genome shotgun (WGS) entry which is preliminary data.</text>
</comment>
<dbReference type="InterPro" id="IPR036390">
    <property type="entry name" value="WH_DNA-bd_sf"/>
</dbReference>
<dbReference type="CDD" id="cd06529">
    <property type="entry name" value="S24_LexA-like"/>
    <property type="match status" value="1"/>
</dbReference>
<dbReference type="PANTHER" id="PTHR33516">
    <property type="entry name" value="LEXA REPRESSOR"/>
    <property type="match status" value="1"/>
</dbReference>
<gene>
    <name evidence="2" type="ORF">H6A32_13515</name>
</gene>
<name>A0ABS2EJX6_9FIRM</name>
<evidence type="ECO:0000313" key="2">
    <source>
        <dbReference type="EMBL" id="MBM6745304.1"/>
    </source>
</evidence>
<protein>
    <submittedName>
        <fullName evidence="2">Repressor LexA</fullName>
    </submittedName>
</protein>
<dbReference type="InterPro" id="IPR036388">
    <property type="entry name" value="WH-like_DNA-bd_sf"/>
</dbReference>
<dbReference type="InterPro" id="IPR015927">
    <property type="entry name" value="Peptidase_S24_S26A/B/C"/>
</dbReference>
<dbReference type="Pfam" id="PF00717">
    <property type="entry name" value="Peptidase_S24"/>
    <property type="match status" value="1"/>
</dbReference>
<dbReference type="InterPro" id="IPR050077">
    <property type="entry name" value="LexA_repressor"/>
</dbReference>
<keyword evidence="3" id="KW-1185">Reference proteome</keyword>
<dbReference type="Proteomes" id="UP000775686">
    <property type="component" value="Unassembled WGS sequence"/>
</dbReference>
<dbReference type="RefSeq" id="WP_118637661.1">
    <property type="nucleotide sequence ID" value="NZ_JACJKH010000029.1"/>
</dbReference>
<organism evidence="2 3">
    <name type="scientific">Drancourtella massiliensis</name>
    <dbReference type="NCBI Taxonomy" id="1632013"/>
    <lineage>
        <taxon>Bacteria</taxon>
        <taxon>Bacillati</taxon>
        <taxon>Bacillota</taxon>
        <taxon>Clostridia</taxon>
        <taxon>Eubacteriales</taxon>
        <taxon>Oscillospiraceae</taxon>
        <taxon>Drancourtella</taxon>
    </lineage>
</organism>
<dbReference type="SUPFAM" id="SSF51306">
    <property type="entry name" value="LexA/Signal peptidase"/>
    <property type="match status" value="1"/>
</dbReference>